<dbReference type="EMBL" id="BSYO01000012">
    <property type="protein sequence ID" value="GMH13407.1"/>
    <property type="molecule type" value="Genomic_DNA"/>
</dbReference>
<proteinExistence type="predicted"/>
<protein>
    <submittedName>
        <fullName evidence="1">Uncharacterized protein</fullName>
    </submittedName>
</protein>
<evidence type="ECO:0000313" key="1">
    <source>
        <dbReference type="EMBL" id="GMH13407.1"/>
    </source>
</evidence>
<sequence length="82" mass="9522">MRQELVRAVPYADVTMQIQTSLGFEINMVTSGPTKRNSMLFKRNSIMIQYLECFVRMSLKRAYEGASHLRMAPRKSFIEGFI</sequence>
<name>A0AAD3XQ88_NEPGR</name>
<comment type="caution">
    <text evidence="1">The sequence shown here is derived from an EMBL/GenBank/DDBJ whole genome shotgun (WGS) entry which is preliminary data.</text>
</comment>
<accession>A0AAD3XQ88</accession>
<organism evidence="1 2">
    <name type="scientific">Nepenthes gracilis</name>
    <name type="common">Slender pitcher plant</name>
    <dbReference type="NCBI Taxonomy" id="150966"/>
    <lineage>
        <taxon>Eukaryota</taxon>
        <taxon>Viridiplantae</taxon>
        <taxon>Streptophyta</taxon>
        <taxon>Embryophyta</taxon>
        <taxon>Tracheophyta</taxon>
        <taxon>Spermatophyta</taxon>
        <taxon>Magnoliopsida</taxon>
        <taxon>eudicotyledons</taxon>
        <taxon>Gunneridae</taxon>
        <taxon>Pentapetalae</taxon>
        <taxon>Caryophyllales</taxon>
        <taxon>Nepenthaceae</taxon>
        <taxon>Nepenthes</taxon>
    </lineage>
</organism>
<gene>
    <name evidence="1" type="ORF">Nepgr_015248</name>
</gene>
<reference evidence="1" key="1">
    <citation type="submission" date="2023-05" db="EMBL/GenBank/DDBJ databases">
        <title>Nepenthes gracilis genome sequencing.</title>
        <authorList>
            <person name="Fukushima K."/>
        </authorList>
    </citation>
    <scope>NUCLEOTIDE SEQUENCE</scope>
    <source>
        <strain evidence="1">SING2019-196</strain>
    </source>
</reference>
<dbReference type="Proteomes" id="UP001279734">
    <property type="component" value="Unassembled WGS sequence"/>
</dbReference>
<evidence type="ECO:0000313" key="2">
    <source>
        <dbReference type="Proteomes" id="UP001279734"/>
    </source>
</evidence>
<dbReference type="AlphaFoldDB" id="A0AAD3XQ88"/>
<keyword evidence="2" id="KW-1185">Reference proteome</keyword>